<sequence>MNHGYQPVNQQKTYEKLPPPSLRNAVLLAIVLFLLGSFVITVGILCRLEIYFVGFKDRGIPLILLGSVMFLPGFYETRIAYLSFRGEKGFRYSRIPKF</sequence>
<dbReference type="GO" id="GO:0005776">
    <property type="term" value="C:autophagosome"/>
    <property type="evidence" value="ECO:0007669"/>
    <property type="project" value="UniProtKB-SubCell"/>
</dbReference>
<feature type="transmembrane region" description="Helical" evidence="18">
    <location>
        <begin position="58"/>
        <end position="75"/>
    </location>
</feature>
<keyword evidence="15" id="KW-0968">Cytoplasmic vesicle</keyword>
<evidence type="ECO:0000256" key="10">
    <source>
        <dbReference type="ARBA" id="ARBA00022753"/>
    </source>
</evidence>
<evidence type="ECO:0000313" key="19">
    <source>
        <dbReference type="EMBL" id="KAJ3439947.1"/>
    </source>
</evidence>
<evidence type="ECO:0000256" key="4">
    <source>
        <dbReference type="ARBA" id="ARBA00004412"/>
    </source>
</evidence>
<dbReference type="GO" id="GO:0016020">
    <property type="term" value="C:membrane"/>
    <property type="evidence" value="ECO:0007669"/>
    <property type="project" value="UniProtKB-SubCell"/>
</dbReference>
<evidence type="ECO:0000256" key="14">
    <source>
        <dbReference type="ARBA" id="ARBA00023136"/>
    </source>
</evidence>
<gene>
    <name evidence="19" type="ORF">M0812_15992</name>
    <name evidence="20" type="ORF">M0813_26484</name>
</gene>
<evidence type="ECO:0000256" key="15">
    <source>
        <dbReference type="ARBA" id="ARBA00023329"/>
    </source>
</evidence>
<comment type="caution">
    <text evidence="19">The sequence shown here is derived from an EMBL/GenBank/DDBJ whole genome shotgun (WGS) entry which is preliminary data.</text>
</comment>
<evidence type="ECO:0000256" key="6">
    <source>
        <dbReference type="ARBA" id="ARBA00004601"/>
    </source>
</evidence>
<organism evidence="19 21">
    <name type="scientific">Anaeramoeba flamelloides</name>
    <dbReference type="NCBI Taxonomy" id="1746091"/>
    <lineage>
        <taxon>Eukaryota</taxon>
        <taxon>Metamonada</taxon>
        <taxon>Anaeramoebidae</taxon>
        <taxon>Anaeramoeba</taxon>
    </lineage>
</organism>
<evidence type="ECO:0000256" key="17">
    <source>
        <dbReference type="ARBA" id="ARBA00024088"/>
    </source>
</evidence>
<evidence type="ECO:0000256" key="7">
    <source>
        <dbReference type="ARBA" id="ARBA00004603"/>
    </source>
</evidence>
<evidence type="ECO:0000256" key="18">
    <source>
        <dbReference type="SAM" id="Phobius"/>
    </source>
</evidence>
<evidence type="ECO:0000256" key="1">
    <source>
        <dbReference type="ARBA" id="ARBA00004141"/>
    </source>
</evidence>
<dbReference type="AlphaFoldDB" id="A0AAV7ZD76"/>
<dbReference type="PANTHER" id="PTHR15664">
    <property type="entry name" value="C20ORF30 PROTEIN"/>
    <property type="match status" value="1"/>
</dbReference>
<keyword evidence="12" id="KW-0770">Synapse</keyword>
<dbReference type="InterPro" id="IPR044234">
    <property type="entry name" value="TMEM230"/>
</dbReference>
<comment type="similarity">
    <text evidence="8">Belongs to the TMEM134/TMEM230 family.</text>
</comment>
<dbReference type="GO" id="GO:0055037">
    <property type="term" value="C:recycling endosome"/>
    <property type="evidence" value="ECO:0007669"/>
    <property type="project" value="UniProtKB-SubCell"/>
</dbReference>
<feature type="transmembrane region" description="Helical" evidence="18">
    <location>
        <begin position="25"/>
        <end position="46"/>
    </location>
</feature>
<dbReference type="GO" id="GO:0005769">
    <property type="term" value="C:early endosome"/>
    <property type="evidence" value="ECO:0007669"/>
    <property type="project" value="UniProtKB-SubCell"/>
</dbReference>
<reference evidence="19" key="2">
    <citation type="submission" date="2022-08" db="EMBL/GenBank/DDBJ databases">
        <title>Novel sulphate-reducing endosymbionts in the free-living metamonad Anaeramoeba.</title>
        <authorList>
            <person name="Jerlstrom-Hultqvist J."/>
            <person name="Cepicka I."/>
            <person name="Gallot-Lavallee L."/>
            <person name="Salas-Leiva D."/>
            <person name="Curtis B.A."/>
            <person name="Zahonova K."/>
            <person name="Pipaliya S."/>
            <person name="Dacks J."/>
            <person name="Roger A.J."/>
        </authorList>
    </citation>
    <scope>NUCLEOTIDE SEQUENCE</scope>
    <source>
        <strain evidence="19">Busselton2</strain>
    </source>
</reference>
<keyword evidence="22" id="KW-1185">Reference proteome</keyword>
<evidence type="ECO:0000313" key="22">
    <source>
        <dbReference type="Proteomes" id="UP001150062"/>
    </source>
</evidence>
<keyword evidence="14 18" id="KW-0472">Membrane</keyword>
<dbReference type="GO" id="GO:0005770">
    <property type="term" value="C:late endosome"/>
    <property type="evidence" value="ECO:0007669"/>
    <property type="project" value="UniProtKB-SubCell"/>
</dbReference>
<dbReference type="InterPro" id="IPR008590">
    <property type="entry name" value="TMEM_230/134"/>
</dbReference>
<keyword evidence="9 18" id="KW-0812">Transmembrane</keyword>
<dbReference type="Proteomes" id="UP001150062">
    <property type="component" value="Unassembled WGS sequence"/>
</dbReference>
<name>A0AAV7ZD76_9EUKA</name>
<evidence type="ECO:0000256" key="13">
    <source>
        <dbReference type="ARBA" id="ARBA00023034"/>
    </source>
</evidence>
<protein>
    <recommendedName>
        <fullName evidence="17">Transmembrane protein 230</fullName>
    </recommendedName>
</protein>
<evidence type="ECO:0000256" key="9">
    <source>
        <dbReference type="ARBA" id="ARBA00022692"/>
    </source>
</evidence>
<comment type="subcellular location">
    <subcellularLocation>
        <location evidence="5">Cytoplasmic vesicle</location>
        <location evidence="5">Autophagosome</location>
    </subcellularLocation>
    <subcellularLocation>
        <location evidence="3">Cytoplasmic vesicle</location>
        <location evidence="3">Secretory vesicle</location>
        <location evidence="3">Synaptic vesicle</location>
    </subcellularLocation>
    <subcellularLocation>
        <location evidence="4">Early endosome</location>
    </subcellularLocation>
    <subcellularLocation>
        <location evidence="6">Golgi apparatus</location>
        <location evidence="6">trans-Golgi network</location>
    </subcellularLocation>
    <subcellularLocation>
        <location evidence="7">Late endosome</location>
    </subcellularLocation>
    <subcellularLocation>
        <location evidence="1">Membrane</location>
        <topology evidence="1">Multi-pass membrane protein</topology>
    </subcellularLocation>
    <subcellularLocation>
        <location evidence="2">Recycling endosome</location>
    </subcellularLocation>
</comment>
<dbReference type="Proteomes" id="UP001146793">
    <property type="component" value="Unassembled WGS sequence"/>
</dbReference>
<dbReference type="EMBL" id="JAOAOG010000236">
    <property type="protein sequence ID" value="KAJ6237906.1"/>
    <property type="molecule type" value="Genomic_DNA"/>
</dbReference>
<keyword evidence="13" id="KW-0333">Golgi apparatus</keyword>
<evidence type="ECO:0000256" key="2">
    <source>
        <dbReference type="ARBA" id="ARBA00004172"/>
    </source>
</evidence>
<keyword evidence="11 18" id="KW-1133">Transmembrane helix</keyword>
<evidence type="ECO:0000256" key="11">
    <source>
        <dbReference type="ARBA" id="ARBA00022989"/>
    </source>
</evidence>
<proteinExistence type="inferred from homology"/>
<accession>A0AAV7ZD76</accession>
<keyword evidence="10" id="KW-0967">Endosome</keyword>
<evidence type="ECO:0000256" key="12">
    <source>
        <dbReference type="ARBA" id="ARBA00023018"/>
    </source>
</evidence>
<evidence type="ECO:0000256" key="8">
    <source>
        <dbReference type="ARBA" id="ARBA00007743"/>
    </source>
</evidence>
<dbReference type="GO" id="GO:0005794">
    <property type="term" value="C:Golgi apparatus"/>
    <property type="evidence" value="ECO:0007669"/>
    <property type="project" value="UniProtKB-SubCell"/>
</dbReference>
<dbReference type="Pfam" id="PF05915">
    <property type="entry name" value="TMEM_230_134"/>
    <property type="match status" value="1"/>
</dbReference>
<dbReference type="EMBL" id="JANTQA010000032">
    <property type="protein sequence ID" value="KAJ3439947.1"/>
    <property type="molecule type" value="Genomic_DNA"/>
</dbReference>
<evidence type="ECO:0000256" key="16">
    <source>
        <dbReference type="ARBA" id="ARBA00024003"/>
    </source>
</evidence>
<evidence type="ECO:0000256" key="3">
    <source>
        <dbReference type="ARBA" id="ARBA00004234"/>
    </source>
</evidence>
<evidence type="ECO:0000256" key="5">
    <source>
        <dbReference type="ARBA" id="ARBA00004419"/>
    </source>
</evidence>
<dbReference type="PANTHER" id="PTHR15664:SF6">
    <property type="entry name" value="TRANSMEMBRANE PROTEIN 230"/>
    <property type="match status" value="1"/>
</dbReference>
<comment type="function">
    <text evidence="16">Involved in trafficking and recycling of synaptic vesicles.</text>
</comment>
<evidence type="ECO:0000313" key="20">
    <source>
        <dbReference type="EMBL" id="KAJ6237906.1"/>
    </source>
</evidence>
<reference evidence="20" key="1">
    <citation type="submission" date="2022-08" db="EMBL/GenBank/DDBJ databases">
        <title>Novel sulfate-reducing endosymbionts in the free-living metamonad Anaeramoeba.</title>
        <authorList>
            <person name="Jerlstrom-Hultqvist J."/>
            <person name="Cepicka I."/>
            <person name="Gallot-Lavallee L."/>
            <person name="Salas-Leiva D."/>
            <person name="Curtis B.A."/>
            <person name="Zahonova K."/>
            <person name="Pipaliya S."/>
            <person name="Dacks J."/>
            <person name="Roger A.J."/>
        </authorList>
    </citation>
    <scope>NUCLEOTIDE SEQUENCE</scope>
    <source>
        <strain evidence="20">Schooner1</strain>
    </source>
</reference>
<evidence type="ECO:0000313" key="21">
    <source>
        <dbReference type="Proteomes" id="UP001146793"/>
    </source>
</evidence>